<dbReference type="EMBL" id="JAESVA010000003">
    <property type="protein sequence ID" value="MCB8880439.1"/>
    <property type="molecule type" value="Genomic_DNA"/>
</dbReference>
<feature type="region of interest" description="Disordered" evidence="1">
    <location>
        <begin position="19"/>
        <end position="51"/>
    </location>
</feature>
<accession>A0A964E3I2</accession>
<dbReference type="Gene3D" id="1.10.10.10">
    <property type="entry name" value="Winged helix-like DNA-binding domain superfamily/Winged helix DNA-binding domain"/>
    <property type="match status" value="1"/>
</dbReference>
<reference evidence="3 4" key="1">
    <citation type="journal article" date="2021" name="Microorganisms">
        <title>Acidisoma silvae sp. nov. and Acidisomacellulosilytica sp. nov., Two Acidophilic Bacteria Isolated from Decaying Wood, Hydrolyzing Cellulose and Producing Poly-3-hydroxybutyrate.</title>
        <authorList>
            <person name="Mieszkin S."/>
            <person name="Pouder E."/>
            <person name="Uroz S."/>
            <person name="Simon-Colin C."/>
            <person name="Alain K."/>
        </authorList>
    </citation>
    <scope>NUCLEOTIDE SEQUENCE [LARGE SCALE GENOMIC DNA]</scope>
    <source>
        <strain evidence="3 4">HW T5.17</strain>
    </source>
</reference>
<name>A0A964E3I2_9PROT</name>
<keyword evidence="4" id="KW-1185">Reference proteome</keyword>
<dbReference type="AlphaFoldDB" id="A0A964E3I2"/>
<organism evidence="3 4">
    <name type="scientific">Acidisoma cellulosilyticum</name>
    <dbReference type="NCBI Taxonomy" id="2802395"/>
    <lineage>
        <taxon>Bacteria</taxon>
        <taxon>Pseudomonadati</taxon>
        <taxon>Pseudomonadota</taxon>
        <taxon>Alphaproteobacteria</taxon>
        <taxon>Acetobacterales</taxon>
        <taxon>Acidocellaceae</taxon>
        <taxon>Acidisoma</taxon>
    </lineage>
</organism>
<protein>
    <submittedName>
        <fullName evidence="3">PadR family transcriptional regulator</fullName>
    </submittedName>
</protein>
<dbReference type="Proteomes" id="UP000721844">
    <property type="component" value="Unassembled WGS sequence"/>
</dbReference>
<dbReference type="PANTHER" id="PTHR43252">
    <property type="entry name" value="TRANSCRIPTIONAL REGULATOR YQJI"/>
    <property type="match status" value="1"/>
</dbReference>
<dbReference type="InterPro" id="IPR005149">
    <property type="entry name" value="Tscrpt_reg_PadR_N"/>
</dbReference>
<evidence type="ECO:0000256" key="1">
    <source>
        <dbReference type="SAM" id="MobiDB-lite"/>
    </source>
</evidence>
<evidence type="ECO:0000313" key="3">
    <source>
        <dbReference type="EMBL" id="MCB8880439.1"/>
    </source>
</evidence>
<sequence>MFKHFKMGHEDRCGRRFARDESWGPERGGRGRFGRHGGGPHEGGMREGGGRGGRFFEQGQLRLVLLGMIAEAPRHGYELIKEIEDRLGGGYSPSPGVIYPTLTLLSELGYTTVSETEGGRKLYTITDLGRAHLSENQAIVDMIFARINRASASGPNMRPPQLVRAIENMKTALRLRLERGPLSDAEVQTLAEALDAAARAIENA</sequence>
<gene>
    <name evidence="3" type="ORF">ACELLULO517_09365</name>
</gene>
<dbReference type="InterPro" id="IPR036388">
    <property type="entry name" value="WH-like_DNA-bd_sf"/>
</dbReference>
<feature type="domain" description="Transcription regulator PadR N-terminal" evidence="2">
    <location>
        <begin position="65"/>
        <end position="134"/>
    </location>
</feature>
<proteinExistence type="predicted"/>
<feature type="compositionally biased region" description="Basic and acidic residues" evidence="1">
    <location>
        <begin position="19"/>
        <end position="29"/>
    </location>
</feature>
<comment type="caution">
    <text evidence="3">The sequence shown here is derived from an EMBL/GenBank/DDBJ whole genome shotgun (WGS) entry which is preliminary data.</text>
</comment>
<evidence type="ECO:0000259" key="2">
    <source>
        <dbReference type="Pfam" id="PF03551"/>
    </source>
</evidence>
<dbReference type="PANTHER" id="PTHR43252:SF7">
    <property type="entry name" value="TRANSCRIPTIONAL REGULATOR YQJI"/>
    <property type="match status" value="1"/>
</dbReference>
<dbReference type="RefSeq" id="WP_227307092.1">
    <property type="nucleotide sequence ID" value="NZ_JAESVA010000003.1"/>
</dbReference>
<dbReference type="InterPro" id="IPR036390">
    <property type="entry name" value="WH_DNA-bd_sf"/>
</dbReference>
<dbReference type="SUPFAM" id="SSF46785">
    <property type="entry name" value="Winged helix' DNA-binding domain"/>
    <property type="match status" value="1"/>
</dbReference>
<dbReference type="Pfam" id="PF03551">
    <property type="entry name" value="PadR"/>
    <property type="match status" value="1"/>
</dbReference>
<evidence type="ECO:0000313" key="4">
    <source>
        <dbReference type="Proteomes" id="UP000721844"/>
    </source>
</evidence>